<dbReference type="Proteomes" id="UP000295334">
    <property type="component" value="Unassembled WGS sequence"/>
</dbReference>
<evidence type="ECO:0000313" key="3">
    <source>
        <dbReference type="Proteomes" id="UP000295334"/>
    </source>
</evidence>
<dbReference type="PANTHER" id="PTHR43441:SF11">
    <property type="entry name" value="RIBOSOMAL-PROTEIN-SERINE ACETYLTRANSFERASE"/>
    <property type="match status" value="1"/>
</dbReference>
<dbReference type="GO" id="GO:1990189">
    <property type="term" value="F:protein N-terminal-serine acetyltransferase activity"/>
    <property type="evidence" value="ECO:0007669"/>
    <property type="project" value="TreeGrafter"/>
</dbReference>
<dbReference type="EMBL" id="SJZI01000042">
    <property type="protein sequence ID" value="TCJ13974.1"/>
    <property type="molecule type" value="Genomic_DNA"/>
</dbReference>
<dbReference type="InterPro" id="IPR051908">
    <property type="entry name" value="Ribosomal_N-acetyltransferase"/>
</dbReference>
<dbReference type="OrthoDB" id="9811523at2"/>
<feature type="domain" description="N-acetyltransferase" evidence="1">
    <location>
        <begin position="23"/>
        <end position="170"/>
    </location>
</feature>
<dbReference type="GO" id="GO:0005737">
    <property type="term" value="C:cytoplasm"/>
    <property type="evidence" value="ECO:0007669"/>
    <property type="project" value="TreeGrafter"/>
</dbReference>
<evidence type="ECO:0000313" key="2">
    <source>
        <dbReference type="EMBL" id="TCJ13974.1"/>
    </source>
</evidence>
<protein>
    <submittedName>
        <fullName evidence="2">N-acetyltransferase</fullName>
    </submittedName>
</protein>
<dbReference type="PANTHER" id="PTHR43441">
    <property type="entry name" value="RIBOSOMAL-PROTEIN-SERINE ACETYLTRANSFERASE"/>
    <property type="match status" value="1"/>
</dbReference>
<keyword evidence="3" id="KW-1185">Reference proteome</keyword>
<gene>
    <name evidence="2" type="ORF">EPD60_08135</name>
</gene>
<proteinExistence type="predicted"/>
<dbReference type="AlphaFoldDB" id="A0A4R1BAK5"/>
<dbReference type="PROSITE" id="PS51186">
    <property type="entry name" value="GNAT"/>
    <property type="match status" value="1"/>
</dbReference>
<keyword evidence="2" id="KW-0808">Transferase</keyword>
<dbReference type="RefSeq" id="WP_131448638.1">
    <property type="nucleotide sequence ID" value="NZ_SJZI01000042.1"/>
</dbReference>
<name>A0A4R1BAK5_9BACT</name>
<dbReference type="SUPFAM" id="SSF55729">
    <property type="entry name" value="Acyl-CoA N-acyltransferases (Nat)"/>
    <property type="match status" value="1"/>
</dbReference>
<dbReference type="Gene3D" id="3.40.630.30">
    <property type="match status" value="1"/>
</dbReference>
<dbReference type="InterPro" id="IPR000182">
    <property type="entry name" value="GNAT_dom"/>
</dbReference>
<dbReference type="CDD" id="cd04301">
    <property type="entry name" value="NAT_SF"/>
    <property type="match status" value="1"/>
</dbReference>
<dbReference type="GO" id="GO:0008999">
    <property type="term" value="F:protein-N-terminal-alanine acetyltransferase activity"/>
    <property type="evidence" value="ECO:0007669"/>
    <property type="project" value="TreeGrafter"/>
</dbReference>
<sequence>MNFEYLDTPRLRLRVHDKHTYRYAFEQLSGAELEAFFGTGDADALALERRRHEGGMETYRSTFRYFHLIEKASGHVIGSCGFHNWYPEHRRAEIGYALTQEEAKGKGLMREALTRVLQHGFEDLGLERVEALIGADNEPSLALARGAGFVPEGRLRRHWNVAGVLHDSLVFGLLKSEWEEKSRSGTTAAPNRTSKIGHP</sequence>
<comment type="caution">
    <text evidence="2">The sequence shown here is derived from an EMBL/GenBank/DDBJ whole genome shotgun (WGS) entry which is preliminary data.</text>
</comment>
<evidence type="ECO:0000259" key="1">
    <source>
        <dbReference type="PROSITE" id="PS51186"/>
    </source>
</evidence>
<dbReference type="InterPro" id="IPR016181">
    <property type="entry name" value="Acyl_CoA_acyltransferase"/>
</dbReference>
<dbReference type="Pfam" id="PF13302">
    <property type="entry name" value="Acetyltransf_3"/>
    <property type="match status" value="1"/>
</dbReference>
<reference evidence="2 3" key="1">
    <citation type="submission" date="2019-03" db="EMBL/GenBank/DDBJ databases">
        <authorList>
            <person name="Kim M.K.M."/>
        </authorList>
    </citation>
    <scope>NUCLEOTIDE SEQUENCE [LARGE SCALE GENOMIC DNA]</scope>
    <source>
        <strain evidence="2 3">17J68-12</strain>
    </source>
</reference>
<organism evidence="2 3">
    <name type="scientific">Flaviaesturariibacter flavus</name>
    <dbReference type="NCBI Taxonomy" id="2502780"/>
    <lineage>
        <taxon>Bacteria</taxon>
        <taxon>Pseudomonadati</taxon>
        <taxon>Bacteroidota</taxon>
        <taxon>Chitinophagia</taxon>
        <taxon>Chitinophagales</taxon>
        <taxon>Chitinophagaceae</taxon>
        <taxon>Flaviaestuariibacter</taxon>
    </lineage>
</organism>
<accession>A0A4R1BAK5</accession>